<feature type="region of interest" description="Disordered" evidence="1">
    <location>
        <begin position="192"/>
        <end position="215"/>
    </location>
</feature>
<evidence type="ECO:0000256" key="1">
    <source>
        <dbReference type="SAM" id="MobiDB-lite"/>
    </source>
</evidence>
<dbReference type="AlphaFoldDB" id="A0A5E4NC81"/>
<evidence type="ECO:0000256" key="2">
    <source>
        <dbReference type="SAM" id="SignalP"/>
    </source>
</evidence>
<evidence type="ECO:0000313" key="4">
    <source>
        <dbReference type="Proteomes" id="UP000325440"/>
    </source>
</evidence>
<feature type="region of interest" description="Disordered" evidence="1">
    <location>
        <begin position="341"/>
        <end position="364"/>
    </location>
</feature>
<reference evidence="3 4" key="1">
    <citation type="submission" date="2019-08" db="EMBL/GenBank/DDBJ databases">
        <authorList>
            <person name="Alioto T."/>
            <person name="Alioto T."/>
            <person name="Gomez Garrido J."/>
        </authorList>
    </citation>
    <scope>NUCLEOTIDE SEQUENCE [LARGE SCALE GENOMIC DNA]</scope>
</reference>
<feature type="signal peptide" evidence="2">
    <location>
        <begin position="1"/>
        <end position="20"/>
    </location>
</feature>
<keyword evidence="4" id="KW-1185">Reference proteome</keyword>
<name>A0A5E4NC81_9HEMI</name>
<proteinExistence type="predicted"/>
<sequence length="406" mass="44021">MYRDRLLTVCLCVLVTAVTGNPHECLLEEYRRALLAHYNLSPAAVAAAEPVPYDYEAAGLRPGRSNDAGAKPGVPQHVLDPAAAREPTAPCKATLAQPAKGVNDTSSMATVEKLSAYYDHLKNQQELLARQQHQHQLFELQQRRQQEFILVQQQIQQQYLQQQQHALFMLEQLRKNPAFAGQLAAFAGTNGTDVPNNEPAGKEPPAAVNKGTSPTKFVPAKEQTIANHAEVQADDCGANKRVGLRQTVAAKIDRSSDAEDDDPEDVRYSNSEYDDQTADDENEKPAVMKKVYRVSASEADADENSMADAKSRAAASRMKIADGCGSKRPVTRRAVAAANQPSYSGTPFAGRGQTQPGGDGDVPPTMWKLANEHGVHRHLAARQAVFGVDPSFASENVQKADGTATE</sequence>
<keyword evidence="2" id="KW-0732">Signal</keyword>
<feature type="chain" id="PRO_5022689134" evidence="2">
    <location>
        <begin position="21"/>
        <end position="406"/>
    </location>
</feature>
<dbReference type="EMBL" id="CABPRJ010001894">
    <property type="protein sequence ID" value="VVC39176.1"/>
    <property type="molecule type" value="Genomic_DNA"/>
</dbReference>
<accession>A0A5E4NC81</accession>
<gene>
    <name evidence="3" type="ORF">CINCED_3A018681</name>
</gene>
<dbReference type="OrthoDB" id="6630240at2759"/>
<protein>
    <submittedName>
        <fullName evidence="3">Uncharacterized protein</fullName>
    </submittedName>
</protein>
<evidence type="ECO:0000313" key="3">
    <source>
        <dbReference type="EMBL" id="VVC39176.1"/>
    </source>
</evidence>
<feature type="region of interest" description="Disordered" evidence="1">
    <location>
        <begin position="251"/>
        <end position="284"/>
    </location>
</feature>
<feature type="compositionally biased region" description="Acidic residues" evidence="1">
    <location>
        <begin position="272"/>
        <end position="282"/>
    </location>
</feature>
<dbReference type="Proteomes" id="UP000325440">
    <property type="component" value="Unassembled WGS sequence"/>
</dbReference>
<organism evidence="3 4">
    <name type="scientific">Cinara cedri</name>
    <dbReference type="NCBI Taxonomy" id="506608"/>
    <lineage>
        <taxon>Eukaryota</taxon>
        <taxon>Metazoa</taxon>
        <taxon>Ecdysozoa</taxon>
        <taxon>Arthropoda</taxon>
        <taxon>Hexapoda</taxon>
        <taxon>Insecta</taxon>
        <taxon>Pterygota</taxon>
        <taxon>Neoptera</taxon>
        <taxon>Paraneoptera</taxon>
        <taxon>Hemiptera</taxon>
        <taxon>Sternorrhyncha</taxon>
        <taxon>Aphidomorpha</taxon>
        <taxon>Aphidoidea</taxon>
        <taxon>Aphididae</taxon>
        <taxon>Lachninae</taxon>
        <taxon>Cinara</taxon>
    </lineage>
</organism>